<evidence type="ECO:0008006" key="4">
    <source>
        <dbReference type="Google" id="ProtNLM"/>
    </source>
</evidence>
<dbReference type="HOGENOM" id="CLU_1830162_0_0_1"/>
<dbReference type="SUPFAM" id="SSF56176">
    <property type="entry name" value="FAD-binding/transporter-associated domain-like"/>
    <property type="match status" value="1"/>
</dbReference>
<evidence type="ECO:0000313" key="2">
    <source>
        <dbReference type="EMBL" id="EFX76666.1"/>
    </source>
</evidence>
<dbReference type="AlphaFoldDB" id="E9GV57"/>
<dbReference type="Gene3D" id="3.30.465.10">
    <property type="match status" value="1"/>
</dbReference>
<proteinExistence type="predicted"/>
<dbReference type="InterPro" id="IPR036318">
    <property type="entry name" value="FAD-bd_PCMH-like_sf"/>
</dbReference>
<dbReference type="InterPro" id="IPR016169">
    <property type="entry name" value="FAD-bd_PCMH_sub2"/>
</dbReference>
<accession>E9GV57</accession>
<evidence type="ECO:0000256" key="1">
    <source>
        <dbReference type="SAM" id="SignalP"/>
    </source>
</evidence>
<dbReference type="STRING" id="6669.E9GV57"/>
<dbReference type="PANTHER" id="PTHR10801">
    <property type="entry name" value="24-DEHYDROCHOLESTEROL REDUCTASE"/>
    <property type="match status" value="1"/>
</dbReference>
<organism evidence="2 3">
    <name type="scientific">Daphnia pulex</name>
    <name type="common">Water flea</name>
    <dbReference type="NCBI Taxonomy" id="6669"/>
    <lineage>
        <taxon>Eukaryota</taxon>
        <taxon>Metazoa</taxon>
        <taxon>Ecdysozoa</taxon>
        <taxon>Arthropoda</taxon>
        <taxon>Crustacea</taxon>
        <taxon>Branchiopoda</taxon>
        <taxon>Diplostraca</taxon>
        <taxon>Cladocera</taxon>
        <taxon>Anomopoda</taxon>
        <taxon>Daphniidae</taxon>
        <taxon>Daphnia</taxon>
    </lineage>
</organism>
<protein>
    <recommendedName>
        <fullName evidence="4">Delta(24)-sterol reductase</fullName>
    </recommendedName>
</protein>
<sequence>FFAVFCLPASFLFDLVLQLRNWFNRTFLSAPQRHDTRVRQIQSQVRHCNDLPEAEKKLMCTSRPNWLSLSITFFRKDLCHKIPIPLYDILELKEEVMTVRVEPMVTVGDITRYLIPKGYTLAVTLEIADATLGGLAFGVGM</sequence>
<dbReference type="Proteomes" id="UP000000305">
    <property type="component" value="Unassembled WGS sequence"/>
</dbReference>
<name>E9GV57_DAPPU</name>
<keyword evidence="3" id="KW-1185">Reference proteome</keyword>
<gene>
    <name evidence="2" type="ORF">DAPPUDRAFT_27173</name>
</gene>
<feature type="chain" id="PRO_5003237746" description="Delta(24)-sterol reductase" evidence="1">
    <location>
        <begin position="19"/>
        <end position="141"/>
    </location>
</feature>
<dbReference type="OrthoDB" id="415825at2759"/>
<dbReference type="EMBL" id="GL732567">
    <property type="protein sequence ID" value="EFX76666.1"/>
    <property type="molecule type" value="Genomic_DNA"/>
</dbReference>
<keyword evidence="1" id="KW-0732">Signal</keyword>
<dbReference type="InterPro" id="IPR040165">
    <property type="entry name" value="Diminuto-like"/>
</dbReference>
<dbReference type="InParanoid" id="E9GV57"/>
<dbReference type="PANTHER" id="PTHR10801:SF2">
    <property type="entry name" value="FAD-BINDING PCMH-TYPE DOMAIN-CONTAINING PROTEIN"/>
    <property type="match status" value="1"/>
</dbReference>
<evidence type="ECO:0000313" key="3">
    <source>
        <dbReference type="Proteomes" id="UP000000305"/>
    </source>
</evidence>
<reference evidence="2 3" key="1">
    <citation type="journal article" date="2011" name="Science">
        <title>The ecoresponsive genome of Daphnia pulex.</title>
        <authorList>
            <person name="Colbourne J.K."/>
            <person name="Pfrender M.E."/>
            <person name="Gilbert D."/>
            <person name="Thomas W.K."/>
            <person name="Tucker A."/>
            <person name="Oakley T.H."/>
            <person name="Tokishita S."/>
            <person name="Aerts A."/>
            <person name="Arnold G.J."/>
            <person name="Basu M.K."/>
            <person name="Bauer D.J."/>
            <person name="Caceres C.E."/>
            <person name="Carmel L."/>
            <person name="Casola C."/>
            <person name="Choi J.H."/>
            <person name="Detter J.C."/>
            <person name="Dong Q."/>
            <person name="Dusheyko S."/>
            <person name="Eads B.D."/>
            <person name="Frohlich T."/>
            <person name="Geiler-Samerotte K.A."/>
            <person name="Gerlach D."/>
            <person name="Hatcher P."/>
            <person name="Jogdeo S."/>
            <person name="Krijgsveld J."/>
            <person name="Kriventseva E.V."/>
            <person name="Kultz D."/>
            <person name="Laforsch C."/>
            <person name="Lindquist E."/>
            <person name="Lopez J."/>
            <person name="Manak J.R."/>
            <person name="Muller J."/>
            <person name="Pangilinan J."/>
            <person name="Patwardhan R.P."/>
            <person name="Pitluck S."/>
            <person name="Pritham E.J."/>
            <person name="Rechtsteiner A."/>
            <person name="Rho M."/>
            <person name="Rogozin I.B."/>
            <person name="Sakarya O."/>
            <person name="Salamov A."/>
            <person name="Schaack S."/>
            <person name="Shapiro H."/>
            <person name="Shiga Y."/>
            <person name="Skalitzky C."/>
            <person name="Smith Z."/>
            <person name="Souvorov A."/>
            <person name="Sung W."/>
            <person name="Tang Z."/>
            <person name="Tsuchiya D."/>
            <person name="Tu H."/>
            <person name="Vos H."/>
            <person name="Wang M."/>
            <person name="Wolf Y.I."/>
            <person name="Yamagata H."/>
            <person name="Yamada T."/>
            <person name="Ye Y."/>
            <person name="Shaw J.R."/>
            <person name="Andrews J."/>
            <person name="Crease T.J."/>
            <person name="Tang H."/>
            <person name="Lucas S.M."/>
            <person name="Robertson H.M."/>
            <person name="Bork P."/>
            <person name="Koonin E.V."/>
            <person name="Zdobnov E.M."/>
            <person name="Grigoriev I.V."/>
            <person name="Lynch M."/>
            <person name="Boore J.L."/>
        </authorList>
    </citation>
    <scope>NUCLEOTIDE SEQUENCE [LARGE SCALE GENOMIC DNA]</scope>
</reference>
<dbReference type="KEGG" id="dpx:DAPPUDRAFT_27173"/>
<feature type="signal peptide" evidence="1">
    <location>
        <begin position="1"/>
        <end position="18"/>
    </location>
</feature>
<dbReference type="eggNOG" id="KOG1262">
    <property type="taxonomic scope" value="Eukaryota"/>
</dbReference>
<feature type="non-terminal residue" evidence="2">
    <location>
        <position position="141"/>
    </location>
</feature>
<feature type="non-terminal residue" evidence="2">
    <location>
        <position position="1"/>
    </location>
</feature>
<dbReference type="GO" id="GO:0050660">
    <property type="term" value="F:flavin adenine dinucleotide binding"/>
    <property type="evidence" value="ECO:0007669"/>
    <property type="project" value="InterPro"/>
</dbReference>
<dbReference type="OMA" id="SHESCSC"/>